<sequence length="398" mass="42240">MKHLHFIILFALSLSMNAQVTVTTITPAFKGSGGLSLDTDGNLYIGDFGDMLGGADPDGEPNFVMKLDSDLNLTVFSPDFTGASGNAFDNNGVLHQADIRDNAIYKVINGARELVTADGIVAPVGIAFDSSGNLYVCNCGDNTIRKITPAGISTLFSSGTMFACPNGMTIDGDDNLYVVNFSNTNIVKITPDGTPEIIANTPDGNGNGHIDYDPNFNVLYIANYAGNQIFYLPIGSSKVVLLAGSGVRGNDDGAALDATFSTPNGIAVSEDGNVLYVNCAVPLNGAVINPQVIRKIEGLTTLSVSENRLNAGQVTVFPNPAEHEITFQLEGISGHDTLSLEIYDTQGRLVHNQNGIAIHESKISATISLENFATGTYVYTLSSVKESLYSGKFYKNRL</sequence>
<reference evidence="4 5" key="1">
    <citation type="submission" date="2020-02" db="EMBL/GenBank/DDBJ databases">
        <title>Complete genome sequence of Flavobacteriaceae bacterium.</title>
        <authorList>
            <person name="Kim S.-J."/>
            <person name="Kim Y.-S."/>
            <person name="Kim K.-H."/>
        </authorList>
    </citation>
    <scope>NUCLEOTIDE SEQUENCE [LARGE SCALE GENOMIC DNA]</scope>
    <source>
        <strain evidence="4 5">RR4-40</strain>
    </source>
</reference>
<dbReference type="AlphaFoldDB" id="A0A6G6GM54"/>
<dbReference type="Proteomes" id="UP000505306">
    <property type="component" value="Chromosome"/>
</dbReference>
<feature type="signal peptide" evidence="2">
    <location>
        <begin position="1"/>
        <end position="18"/>
    </location>
</feature>
<dbReference type="Gene3D" id="2.120.10.30">
    <property type="entry name" value="TolB, C-terminal domain"/>
    <property type="match status" value="1"/>
</dbReference>
<dbReference type="EMBL" id="CP049057">
    <property type="protein sequence ID" value="QIE59639.1"/>
    <property type="molecule type" value="Genomic_DNA"/>
</dbReference>
<evidence type="ECO:0000259" key="3">
    <source>
        <dbReference type="Pfam" id="PF18962"/>
    </source>
</evidence>
<evidence type="ECO:0000313" key="4">
    <source>
        <dbReference type="EMBL" id="QIE59639.1"/>
    </source>
</evidence>
<gene>
    <name evidence="4" type="ORF">G5B37_08700</name>
</gene>
<organism evidence="4 5">
    <name type="scientific">Rasiella rasia</name>
    <dbReference type="NCBI Taxonomy" id="2744027"/>
    <lineage>
        <taxon>Bacteria</taxon>
        <taxon>Pseudomonadati</taxon>
        <taxon>Bacteroidota</taxon>
        <taxon>Flavobacteriia</taxon>
        <taxon>Flavobacteriales</taxon>
        <taxon>Flavobacteriaceae</taxon>
        <taxon>Rasiella</taxon>
    </lineage>
</organism>
<name>A0A6G6GM54_9FLAO</name>
<accession>A0A6G6GM54</accession>
<evidence type="ECO:0000256" key="2">
    <source>
        <dbReference type="SAM" id="SignalP"/>
    </source>
</evidence>
<dbReference type="PANTHER" id="PTHR47572:SF4">
    <property type="entry name" value="LACTONASE DRP35"/>
    <property type="match status" value="1"/>
</dbReference>
<evidence type="ECO:0000256" key="1">
    <source>
        <dbReference type="ARBA" id="ARBA00022729"/>
    </source>
</evidence>
<dbReference type="Pfam" id="PF18962">
    <property type="entry name" value="Por_Secre_tail"/>
    <property type="match status" value="1"/>
</dbReference>
<dbReference type="InterPro" id="IPR026444">
    <property type="entry name" value="Secre_tail"/>
</dbReference>
<dbReference type="InterPro" id="IPR051262">
    <property type="entry name" value="SMP-30/CGR1_Lactonase"/>
</dbReference>
<feature type="chain" id="PRO_5026209413" evidence="2">
    <location>
        <begin position="19"/>
        <end position="398"/>
    </location>
</feature>
<dbReference type="InterPro" id="IPR011042">
    <property type="entry name" value="6-blade_b-propeller_TolB-like"/>
</dbReference>
<keyword evidence="1 2" id="KW-0732">Signal</keyword>
<protein>
    <submittedName>
        <fullName evidence="4">T9SS type A sorting domain-containing protein</fullName>
    </submittedName>
</protein>
<dbReference type="NCBIfam" id="TIGR04183">
    <property type="entry name" value="Por_Secre_tail"/>
    <property type="match status" value="1"/>
</dbReference>
<dbReference type="PANTHER" id="PTHR47572">
    <property type="entry name" value="LIPOPROTEIN-RELATED"/>
    <property type="match status" value="1"/>
</dbReference>
<proteinExistence type="predicted"/>
<feature type="domain" description="Secretion system C-terminal sorting" evidence="3">
    <location>
        <begin position="316"/>
        <end position="388"/>
    </location>
</feature>
<dbReference type="KEGG" id="mgel:G5B37_08700"/>
<evidence type="ECO:0000313" key="5">
    <source>
        <dbReference type="Proteomes" id="UP000505306"/>
    </source>
</evidence>
<keyword evidence="5" id="KW-1185">Reference proteome</keyword>
<dbReference type="SUPFAM" id="SSF63829">
    <property type="entry name" value="Calcium-dependent phosphotriesterase"/>
    <property type="match status" value="1"/>
</dbReference>
<dbReference type="RefSeq" id="WP_164679652.1">
    <property type="nucleotide sequence ID" value="NZ_CP049057.1"/>
</dbReference>